<evidence type="ECO:0000256" key="5">
    <source>
        <dbReference type="PROSITE-ProRule" id="PRU00221"/>
    </source>
</evidence>
<dbReference type="Gene3D" id="1.20.960.30">
    <property type="match status" value="1"/>
</dbReference>
<dbReference type="InterPro" id="IPR036322">
    <property type="entry name" value="WD40_repeat_dom_sf"/>
</dbReference>
<dbReference type="SMART" id="SM00667">
    <property type="entry name" value="LisH"/>
    <property type="match status" value="1"/>
</dbReference>
<comment type="subcellular location">
    <subcellularLocation>
        <location evidence="1">Nucleus</location>
    </subcellularLocation>
</comment>
<reference evidence="7 8" key="1">
    <citation type="submission" date="2023-08" db="EMBL/GenBank/DDBJ databases">
        <title>Black Yeasts Isolated from many extreme environments.</title>
        <authorList>
            <person name="Coleine C."/>
            <person name="Stajich J.E."/>
            <person name="Selbmann L."/>
        </authorList>
    </citation>
    <scope>NUCLEOTIDE SEQUENCE [LARGE SCALE GENOMIC DNA]</scope>
    <source>
        <strain evidence="7 8">CCFEE 5910</strain>
    </source>
</reference>
<proteinExistence type="predicted"/>
<evidence type="ECO:0000313" key="8">
    <source>
        <dbReference type="Proteomes" id="UP001309876"/>
    </source>
</evidence>
<evidence type="ECO:0000256" key="4">
    <source>
        <dbReference type="ARBA" id="ARBA00023242"/>
    </source>
</evidence>
<keyword evidence="2 5" id="KW-0853">WD repeat</keyword>
<gene>
    <name evidence="7" type="ORF">LTR05_003668</name>
</gene>
<evidence type="ECO:0000313" key="7">
    <source>
        <dbReference type="EMBL" id="KAK5086500.1"/>
    </source>
</evidence>
<dbReference type="Pfam" id="PF08513">
    <property type="entry name" value="LisH"/>
    <property type="match status" value="1"/>
</dbReference>
<feature type="compositionally biased region" description="Polar residues" evidence="6">
    <location>
        <begin position="163"/>
        <end position="205"/>
    </location>
</feature>
<keyword evidence="8" id="KW-1185">Reference proteome</keyword>
<evidence type="ECO:0000256" key="6">
    <source>
        <dbReference type="SAM" id="MobiDB-lite"/>
    </source>
</evidence>
<dbReference type="EMBL" id="JAVRRJ010000003">
    <property type="protein sequence ID" value="KAK5086500.1"/>
    <property type="molecule type" value="Genomic_DNA"/>
</dbReference>
<protein>
    <submittedName>
        <fullName evidence="7">Uncharacterized protein</fullName>
    </submittedName>
</protein>
<dbReference type="InterPro" id="IPR001680">
    <property type="entry name" value="WD40_rpt"/>
</dbReference>
<evidence type="ECO:0000256" key="3">
    <source>
        <dbReference type="ARBA" id="ARBA00022737"/>
    </source>
</evidence>
<dbReference type="PROSITE" id="PS50082">
    <property type="entry name" value="WD_REPEATS_2"/>
    <property type="match status" value="1"/>
</dbReference>
<dbReference type="SMART" id="SM00320">
    <property type="entry name" value="WD40"/>
    <property type="match status" value="3"/>
</dbReference>
<dbReference type="InterPro" id="IPR006594">
    <property type="entry name" value="LisH"/>
</dbReference>
<dbReference type="PANTHER" id="PTHR22846:SF2">
    <property type="entry name" value="F-BOX-LIKE_WD REPEAT-CONTAINING PROTEIN EBI"/>
    <property type="match status" value="1"/>
</dbReference>
<name>A0AAN7Y748_9EURO</name>
<dbReference type="AlphaFoldDB" id="A0AAN7Y748"/>
<dbReference type="PANTHER" id="PTHR22846">
    <property type="entry name" value="WD40 REPEAT PROTEIN"/>
    <property type="match status" value="1"/>
</dbReference>
<sequence length="681" mass="73161">MDTDNNPAEVVHKPPPLSSDQLNYLIWRYLQEAGYAEAAVKLQRDWKIDNEPERLPFAKHIKGQALISLVQKGLRYHHLSLTVDENGQHSKNLVPSMFFFGPESAGADKAASQKESMLKASDSVRGVSPASTIANPSKLKPREALSAAPEEVPPQAAKRGRKPTQTLTAEKSGTTFRKVSGNTETDVVNGNTVPQNATSPSSMPENTAEPPVTTNGHHDDRMEIDNDVGGQGTDVVMEDHAEEQPPPLIPTLTSGVSVEVQVAPAKVTNLGPSSAILSLDTAQTISRALWRPAENPTLIAQGDVLCGVWNLAGQDLRPDSVKPRARTVLPLDQIGFVTAASWDLSGSLLAVATYSEEEGQVHLLDGEDLSLIESLPASQRAITMLRWHPVGTQLLAVAPADGDAERFDGTGASTILSWDLRSGSTVTPTSSLTLPSTIYDLDCSRAEDREIFAAGDTSVWQCTSSTEMAVKQRWSQTGVHGSEVWTFLKVGHLPSAGQTVVAVAGDTAALWLPQHNIFKETAHSGSVTGFELRSKQHPTNGTYGVLELATSSLDGTIKVWQVSDGVLDLTCTQQLRFEPTSPVMSLSYSPDGFCLAAASYSSARIWNAQHGYNLMAAWEGTDPEWKGGSIRDDDITSAAGRSSINGDGPPNSADHTLVWHVDSKRLAFGLGSQVSVINFQR</sequence>
<dbReference type="PROSITE" id="PS50896">
    <property type="entry name" value="LISH"/>
    <property type="match status" value="1"/>
</dbReference>
<dbReference type="Gene3D" id="2.130.10.10">
    <property type="entry name" value="YVTN repeat-like/Quinoprotein amine dehydrogenase"/>
    <property type="match status" value="1"/>
</dbReference>
<dbReference type="SUPFAM" id="SSF50978">
    <property type="entry name" value="WD40 repeat-like"/>
    <property type="match status" value="1"/>
</dbReference>
<dbReference type="GO" id="GO:0006357">
    <property type="term" value="P:regulation of transcription by RNA polymerase II"/>
    <property type="evidence" value="ECO:0007669"/>
    <property type="project" value="TreeGrafter"/>
</dbReference>
<organism evidence="7 8">
    <name type="scientific">Lithohypha guttulata</name>
    <dbReference type="NCBI Taxonomy" id="1690604"/>
    <lineage>
        <taxon>Eukaryota</taxon>
        <taxon>Fungi</taxon>
        <taxon>Dikarya</taxon>
        <taxon>Ascomycota</taxon>
        <taxon>Pezizomycotina</taxon>
        <taxon>Eurotiomycetes</taxon>
        <taxon>Chaetothyriomycetidae</taxon>
        <taxon>Chaetothyriales</taxon>
        <taxon>Trichomeriaceae</taxon>
        <taxon>Lithohypha</taxon>
    </lineage>
</organism>
<dbReference type="Pfam" id="PF00400">
    <property type="entry name" value="WD40"/>
    <property type="match status" value="2"/>
</dbReference>
<dbReference type="InterPro" id="IPR015943">
    <property type="entry name" value="WD40/YVTN_repeat-like_dom_sf"/>
</dbReference>
<feature type="region of interest" description="Disordered" evidence="6">
    <location>
        <begin position="120"/>
        <end position="225"/>
    </location>
</feature>
<evidence type="ECO:0000256" key="1">
    <source>
        <dbReference type="ARBA" id="ARBA00004123"/>
    </source>
</evidence>
<feature type="repeat" description="WD" evidence="5">
    <location>
        <begin position="548"/>
        <end position="570"/>
    </location>
</feature>
<dbReference type="Proteomes" id="UP001309876">
    <property type="component" value="Unassembled WGS sequence"/>
</dbReference>
<comment type="caution">
    <text evidence="7">The sequence shown here is derived from an EMBL/GenBank/DDBJ whole genome shotgun (WGS) entry which is preliminary data.</text>
</comment>
<accession>A0AAN7Y748</accession>
<keyword evidence="4" id="KW-0539">Nucleus</keyword>
<dbReference type="GO" id="GO:0034967">
    <property type="term" value="C:Set3 complex"/>
    <property type="evidence" value="ECO:0007669"/>
    <property type="project" value="TreeGrafter"/>
</dbReference>
<evidence type="ECO:0000256" key="2">
    <source>
        <dbReference type="ARBA" id="ARBA00022574"/>
    </source>
</evidence>
<dbReference type="InterPro" id="IPR045183">
    <property type="entry name" value="Ebi-like"/>
</dbReference>
<keyword evidence="3" id="KW-0677">Repeat</keyword>
<dbReference type="GO" id="GO:0003714">
    <property type="term" value="F:transcription corepressor activity"/>
    <property type="evidence" value="ECO:0007669"/>
    <property type="project" value="InterPro"/>
</dbReference>